<reference evidence="5 6" key="1">
    <citation type="submission" date="2021-05" db="EMBL/GenBank/DDBJ databases">
        <title>Novel Bacillus species.</title>
        <authorList>
            <person name="Liu G."/>
        </authorList>
    </citation>
    <scope>NUCLEOTIDE SEQUENCE [LARGE SCALE GENOMIC DNA]</scope>
    <source>
        <strain evidence="6">FJAT-49780</strain>
    </source>
</reference>
<dbReference type="Pfam" id="PF12833">
    <property type="entry name" value="HTH_18"/>
    <property type="match status" value="1"/>
</dbReference>
<evidence type="ECO:0000256" key="2">
    <source>
        <dbReference type="ARBA" id="ARBA00023125"/>
    </source>
</evidence>
<evidence type="ECO:0000313" key="6">
    <source>
        <dbReference type="Proteomes" id="UP000681414"/>
    </source>
</evidence>
<evidence type="ECO:0000256" key="1">
    <source>
        <dbReference type="ARBA" id="ARBA00023015"/>
    </source>
</evidence>
<dbReference type="RefSeq" id="WP_213124519.1">
    <property type="nucleotide sequence ID" value="NZ_JAGYPG010000002.1"/>
</dbReference>
<proteinExistence type="predicted"/>
<sequence>MEMDILNAVEKSIEYMKNHLEEDITSEELAAEFGYSTSHFLRSFKEATGVTPRHYLSALRIEASKEILSKPSNTILKSLLNVGYKSIGSFSSRFKQFVGLSPQQFKVKSDLLYQYFNLYKDKNSFPAPMSSPSSITCHIQAPSTFKGLVFVGLFPRPIPDQRPIMGAVLHNEGTYTFSQVPEGIFYILVAAIKWSKNPKDYFILDKSLRGKVDHPIKVSKETISEVTIKLREPMPFDPPILINLPMLLFENEKN</sequence>
<dbReference type="InterPro" id="IPR018060">
    <property type="entry name" value="HTH_AraC"/>
</dbReference>
<keyword evidence="1" id="KW-0805">Transcription regulation</keyword>
<dbReference type="GO" id="GO:0003700">
    <property type="term" value="F:DNA-binding transcription factor activity"/>
    <property type="evidence" value="ECO:0007669"/>
    <property type="project" value="InterPro"/>
</dbReference>
<protein>
    <submittedName>
        <fullName evidence="5">Helix-turn-helix transcriptional regulator</fullName>
    </submittedName>
</protein>
<gene>
    <name evidence="5" type="ORF">KHA97_09495</name>
</gene>
<dbReference type="InterPro" id="IPR050204">
    <property type="entry name" value="AraC_XylS_family_regulators"/>
</dbReference>
<dbReference type="PROSITE" id="PS00041">
    <property type="entry name" value="HTH_ARAC_FAMILY_1"/>
    <property type="match status" value="1"/>
</dbReference>
<dbReference type="InterPro" id="IPR018062">
    <property type="entry name" value="HTH_AraC-typ_CS"/>
</dbReference>
<feature type="domain" description="HTH araC/xylS-type" evidence="4">
    <location>
        <begin position="10"/>
        <end position="108"/>
    </location>
</feature>
<dbReference type="PROSITE" id="PS01124">
    <property type="entry name" value="HTH_ARAC_FAMILY_2"/>
    <property type="match status" value="1"/>
</dbReference>
<evidence type="ECO:0000313" key="5">
    <source>
        <dbReference type="EMBL" id="MBS4195290.1"/>
    </source>
</evidence>
<keyword evidence="6" id="KW-1185">Reference proteome</keyword>
<keyword evidence="2" id="KW-0238">DNA-binding</keyword>
<evidence type="ECO:0000259" key="4">
    <source>
        <dbReference type="PROSITE" id="PS01124"/>
    </source>
</evidence>
<name>A0A942YHC7_9BACI</name>
<dbReference type="EMBL" id="JAGYPG010000002">
    <property type="protein sequence ID" value="MBS4195290.1"/>
    <property type="molecule type" value="Genomic_DNA"/>
</dbReference>
<accession>A0A942YHC7</accession>
<dbReference type="InterPro" id="IPR009057">
    <property type="entry name" value="Homeodomain-like_sf"/>
</dbReference>
<evidence type="ECO:0000256" key="3">
    <source>
        <dbReference type="ARBA" id="ARBA00023163"/>
    </source>
</evidence>
<dbReference type="AlphaFoldDB" id="A0A942YHC7"/>
<dbReference type="SUPFAM" id="SSF46689">
    <property type="entry name" value="Homeodomain-like"/>
    <property type="match status" value="2"/>
</dbReference>
<dbReference type="GO" id="GO:0043565">
    <property type="term" value="F:sequence-specific DNA binding"/>
    <property type="evidence" value="ECO:0007669"/>
    <property type="project" value="InterPro"/>
</dbReference>
<dbReference type="Gene3D" id="1.10.10.60">
    <property type="entry name" value="Homeodomain-like"/>
    <property type="match status" value="2"/>
</dbReference>
<dbReference type="PANTHER" id="PTHR46796">
    <property type="entry name" value="HTH-TYPE TRANSCRIPTIONAL ACTIVATOR RHAS-RELATED"/>
    <property type="match status" value="1"/>
</dbReference>
<comment type="caution">
    <text evidence="5">The sequence shown here is derived from an EMBL/GenBank/DDBJ whole genome shotgun (WGS) entry which is preliminary data.</text>
</comment>
<keyword evidence="3" id="KW-0804">Transcription</keyword>
<dbReference type="SMART" id="SM00342">
    <property type="entry name" value="HTH_ARAC"/>
    <property type="match status" value="1"/>
</dbReference>
<organism evidence="5 6">
    <name type="scientific">Lederbergia citri</name>
    <dbReference type="NCBI Taxonomy" id="2833580"/>
    <lineage>
        <taxon>Bacteria</taxon>
        <taxon>Bacillati</taxon>
        <taxon>Bacillota</taxon>
        <taxon>Bacilli</taxon>
        <taxon>Bacillales</taxon>
        <taxon>Bacillaceae</taxon>
        <taxon>Lederbergia</taxon>
    </lineage>
</organism>
<dbReference type="Proteomes" id="UP000681414">
    <property type="component" value="Unassembled WGS sequence"/>
</dbReference>